<sequence length="503" mass="55036">MSDDNVNENDLPPGEIAFFGACYPPLQSGQYQLELSQTLKNVPGESAPPNFKRAQKISLTSPRFTLAASSVQMVYPPADAVGNFLNTMPNVVLTRRTLPWERPIDPHHIGLKASATVDASQDHTPWLALLTLYQNEAENIKPKQRSVAELLDTGNTKIKGPDLGGLVSDAQKQTLCLTIDISPTLFQTIAPKVDELKYLNHVRQVNTDGKEVLGIDEEGWYSVSVSNRIVKTGEKNTVYLVSLEGHKADLPGGGADLSNIDALRFAVLATWSFTAEKSSGDFLGLLQALPERGGIELMQMPNRTKTAGSVPDTVNNVLDIGYTTLQLQLQDGEQTNAWYRGPMVAQPTSRETAISYSTADQAIRYDHTSGLFDMSYAAAWQIGRLLALSDATFAKQYYNWRIANYTSMDATAESHVVSDKLGKLAPDNLHQPARKVAEQAGVQLLAKHMILTAKSIPVSRTHQKARPSETLPGVISAEQMKQHLQRGLPPILAIKPKTADLTE</sequence>
<dbReference type="RefSeq" id="WP_261627125.1">
    <property type="nucleotide sequence ID" value="NZ_CAMAPC010000026.1"/>
</dbReference>
<accession>A0A9W4VVQ8</accession>
<keyword evidence="2" id="KW-1185">Reference proteome</keyword>
<organism evidence="1 2">
    <name type="scientific">Pseudoalteromonas holothuriae</name>
    <dbReference type="NCBI Taxonomy" id="2963714"/>
    <lineage>
        <taxon>Bacteria</taxon>
        <taxon>Pseudomonadati</taxon>
        <taxon>Pseudomonadota</taxon>
        <taxon>Gammaproteobacteria</taxon>
        <taxon>Alteromonadales</taxon>
        <taxon>Pseudoalteromonadaceae</taxon>
        <taxon>Pseudoalteromonas</taxon>
    </lineage>
</organism>
<dbReference type="EMBL" id="CAMAPC010000026">
    <property type="protein sequence ID" value="CAH9066849.1"/>
    <property type="molecule type" value="Genomic_DNA"/>
</dbReference>
<evidence type="ECO:0000313" key="1">
    <source>
        <dbReference type="EMBL" id="CAH9066849.1"/>
    </source>
</evidence>
<comment type="caution">
    <text evidence="1">The sequence shown here is derived from an EMBL/GenBank/DDBJ whole genome shotgun (WGS) entry which is preliminary data.</text>
</comment>
<evidence type="ECO:0000313" key="2">
    <source>
        <dbReference type="Proteomes" id="UP001152467"/>
    </source>
</evidence>
<dbReference type="AlphaFoldDB" id="A0A9W4VVQ8"/>
<name>A0A9W4VVQ8_9GAMM</name>
<proteinExistence type="predicted"/>
<gene>
    <name evidence="1" type="ORF">PSECIP111854_03971</name>
</gene>
<dbReference type="Proteomes" id="UP001152467">
    <property type="component" value="Unassembled WGS sequence"/>
</dbReference>
<reference evidence="1" key="1">
    <citation type="submission" date="2022-07" db="EMBL/GenBank/DDBJ databases">
        <authorList>
            <person name="Criscuolo A."/>
        </authorList>
    </citation>
    <scope>NUCLEOTIDE SEQUENCE</scope>
    <source>
        <strain evidence="1">CIP111854</strain>
    </source>
</reference>
<protein>
    <submittedName>
        <fullName evidence="1">Uncharacterized protein</fullName>
    </submittedName>
</protein>